<evidence type="ECO:0000259" key="6">
    <source>
        <dbReference type="Pfam" id="PF01782"/>
    </source>
</evidence>
<evidence type="ECO:0000256" key="5">
    <source>
        <dbReference type="HAMAP-Rule" id="MF_00014"/>
    </source>
</evidence>
<dbReference type="SUPFAM" id="SSF50346">
    <property type="entry name" value="PRC-barrel domain"/>
    <property type="match status" value="1"/>
</dbReference>
<dbReference type="GO" id="GO:0005737">
    <property type="term" value="C:cytoplasm"/>
    <property type="evidence" value="ECO:0007669"/>
    <property type="project" value="UniProtKB-SubCell"/>
</dbReference>
<dbReference type="InParanoid" id="G4Q8L4"/>
<comment type="subcellular location">
    <subcellularLocation>
        <location evidence="5">Cytoplasm</location>
    </subcellularLocation>
</comment>
<name>G4Q8L4_ACIIR</name>
<dbReference type="AlphaFoldDB" id="G4Q8L4"/>
<keyword evidence="9" id="KW-1185">Reference proteome</keyword>
<dbReference type="InterPro" id="IPR011961">
    <property type="entry name" value="RimM"/>
</dbReference>
<dbReference type="Gene3D" id="2.30.30.240">
    <property type="entry name" value="PRC-barrel domain"/>
    <property type="match status" value="1"/>
</dbReference>
<comment type="similarity">
    <text evidence="5">Belongs to the RimM family.</text>
</comment>
<evidence type="ECO:0000256" key="3">
    <source>
        <dbReference type="ARBA" id="ARBA00022552"/>
    </source>
</evidence>
<keyword evidence="4 5" id="KW-0143">Chaperone</keyword>
<dbReference type="Pfam" id="PF24986">
    <property type="entry name" value="PRC_RimM"/>
    <property type="match status" value="1"/>
</dbReference>
<comment type="subunit">
    <text evidence="5">Binds ribosomal protein uS19.</text>
</comment>
<dbReference type="InterPro" id="IPR011033">
    <property type="entry name" value="PRC_barrel-like_sf"/>
</dbReference>
<dbReference type="InterPro" id="IPR002676">
    <property type="entry name" value="RimM_N"/>
</dbReference>
<dbReference type="KEGG" id="ain:Acin_0400"/>
<dbReference type="STRING" id="568816.Acin_0400"/>
<proteinExistence type="inferred from homology"/>
<feature type="domain" description="RimM N-terminal" evidence="6">
    <location>
        <begin position="9"/>
        <end position="86"/>
    </location>
</feature>
<dbReference type="PANTHER" id="PTHR33692">
    <property type="entry name" value="RIBOSOME MATURATION FACTOR RIMM"/>
    <property type="match status" value="1"/>
</dbReference>
<organism evidence="8 9">
    <name type="scientific">Acidaminococcus intestini (strain RyC-MR95)</name>
    <dbReference type="NCBI Taxonomy" id="568816"/>
    <lineage>
        <taxon>Bacteria</taxon>
        <taxon>Bacillati</taxon>
        <taxon>Bacillota</taxon>
        <taxon>Negativicutes</taxon>
        <taxon>Acidaminococcales</taxon>
        <taxon>Acidaminococcaceae</taxon>
        <taxon>Acidaminococcus</taxon>
    </lineage>
</organism>
<keyword evidence="2 5" id="KW-0690">Ribosome biogenesis</keyword>
<dbReference type="GO" id="GO:0043022">
    <property type="term" value="F:ribosome binding"/>
    <property type="evidence" value="ECO:0007669"/>
    <property type="project" value="InterPro"/>
</dbReference>
<protein>
    <recommendedName>
        <fullName evidence="5">Ribosome maturation factor RimM</fullName>
    </recommendedName>
</protein>
<dbReference type="FunCoup" id="G4Q8L4">
    <property type="interactions" value="317"/>
</dbReference>
<dbReference type="HAMAP" id="MF_00014">
    <property type="entry name" value="Ribosome_mat_RimM"/>
    <property type="match status" value="1"/>
</dbReference>
<reference evidence="8 9" key="1">
    <citation type="journal article" date="2011" name="J. Bacteriol.">
        <title>Complete genome sequence of Acidaminococcus intestini RYC-MR95, a Gram-negative bacterium from the phylum Firmicutes.</title>
        <authorList>
            <person name="D'Auria G."/>
            <person name="Galan J.C."/>
            <person name="Rodriguez-Alcayna M."/>
            <person name="Moya A."/>
            <person name="Baquero F."/>
            <person name="Latorre A."/>
        </authorList>
    </citation>
    <scope>NUCLEOTIDE SEQUENCE [LARGE SCALE GENOMIC DNA]</scope>
    <source>
        <strain evidence="8 9">RyC-MR95</strain>
    </source>
</reference>
<dbReference type="Pfam" id="PF01782">
    <property type="entry name" value="RimM"/>
    <property type="match status" value="1"/>
</dbReference>
<evidence type="ECO:0000256" key="2">
    <source>
        <dbReference type="ARBA" id="ARBA00022517"/>
    </source>
</evidence>
<dbReference type="GO" id="GO:0006364">
    <property type="term" value="P:rRNA processing"/>
    <property type="evidence" value="ECO:0007669"/>
    <property type="project" value="UniProtKB-UniRule"/>
</dbReference>
<dbReference type="EMBL" id="CP003058">
    <property type="protein sequence ID" value="AEQ21643.1"/>
    <property type="molecule type" value="Genomic_DNA"/>
</dbReference>
<dbReference type="Proteomes" id="UP000007093">
    <property type="component" value="Chromosome"/>
</dbReference>
<keyword evidence="3 5" id="KW-0698">rRNA processing</keyword>
<dbReference type="NCBIfam" id="TIGR02273">
    <property type="entry name" value="16S_RimM"/>
    <property type="match status" value="1"/>
</dbReference>
<dbReference type="HOGENOM" id="CLU_077636_3_2_9"/>
<keyword evidence="1 5" id="KW-0963">Cytoplasm</keyword>
<dbReference type="InterPro" id="IPR009000">
    <property type="entry name" value="Transl_B-barrel_sf"/>
</dbReference>
<dbReference type="PATRIC" id="fig|568816.4.peg.391"/>
<dbReference type="Gene3D" id="2.40.30.60">
    <property type="entry name" value="RimM"/>
    <property type="match status" value="1"/>
</dbReference>
<dbReference type="GO" id="GO:0042274">
    <property type="term" value="P:ribosomal small subunit biogenesis"/>
    <property type="evidence" value="ECO:0007669"/>
    <property type="project" value="UniProtKB-UniRule"/>
</dbReference>
<evidence type="ECO:0000313" key="8">
    <source>
        <dbReference type="EMBL" id="AEQ21643.1"/>
    </source>
</evidence>
<evidence type="ECO:0000256" key="4">
    <source>
        <dbReference type="ARBA" id="ARBA00023186"/>
    </source>
</evidence>
<sequence length="167" mass="18704">MMTMEQQIVIGKIVAPHGVRGEFRIMPLTDQPQRYAKMKIVHLDDGRDLTVVSVRQHKNVYLMMVKEITNMDEAEALRGRQLVISPKELPPLPKGQFYVRDILGFAVESPDGEAFGTVKDVISPGSTDVFVIASPTGEEILLAAIKENILTIDWAEHKVVAKLPEWI</sequence>
<dbReference type="InterPro" id="IPR056792">
    <property type="entry name" value="PRC_RimM"/>
</dbReference>
<dbReference type="eggNOG" id="COG0806">
    <property type="taxonomic scope" value="Bacteria"/>
</dbReference>
<dbReference type="PANTHER" id="PTHR33692:SF1">
    <property type="entry name" value="RIBOSOME MATURATION FACTOR RIMM"/>
    <property type="match status" value="1"/>
</dbReference>
<evidence type="ECO:0000313" key="9">
    <source>
        <dbReference type="Proteomes" id="UP000007093"/>
    </source>
</evidence>
<dbReference type="GO" id="GO:0005840">
    <property type="term" value="C:ribosome"/>
    <property type="evidence" value="ECO:0007669"/>
    <property type="project" value="InterPro"/>
</dbReference>
<feature type="domain" description="Ribosome maturation factor RimM PRC barrel" evidence="7">
    <location>
        <begin position="100"/>
        <end position="165"/>
    </location>
</feature>
<comment type="domain">
    <text evidence="5">The PRC barrel domain binds ribosomal protein uS19.</text>
</comment>
<evidence type="ECO:0000259" key="7">
    <source>
        <dbReference type="Pfam" id="PF24986"/>
    </source>
</evidence>
<comment type="function">
    <text evidence="5">An accessory protein needed during the final step in the assembly of 30S ribosomal subunit, possibly for assembly of the head region. Essential for efficient processing of 16S rRNA. May be needed both before and after RbfA during the maturation of 16S rRNA. It has affinity for free ribosomal 30S subunits but not for 70S ribosomes.</text>
</comment>
<gene>
    <name evidence="5" type="primary">rimM</name>
    <name evidence="8" type="ordered locus">Acin_0400</name>
</gene>
<accession>G4Q8L4</accession>
<evidence type="ECO:0000256" key="1">
    <source>
        <dbReference type="ARBA" id="ARBA00022490"/>
    </source>
</evidence>
<dbReference type="InterPro" id="IPR036976">
    <property type="entry name" value="RimM_N_sf"/>
</dbReference>
<dbReference type="SUPFAM" id="SSF50447">
    <property type="entry name" value="Translation proteins"/>
    <property type="match status" value="1"/>
</dbReference>